<evidence type="ECO:0000256" key="7">
    <source>
        <dbReference type="ARBA" id="ARBA00023141"/>
    </source>
</evidence>
<evidence type="ECO:0000256" key="4">
    <source>
        <dbReference type="ARBA" id="ARBA00022272"/>
    </source>
</evidence>
<name>A0ABQ1L6T1_9SPHI</name>
<comment type="catalytic activity">
    <reaction evidence="1 9">
        <text>N-(5-phospho-beta-D-ribosyl)anthranilate = 1-(2-carboxyphenylamino)-1-deoxy-D-ribulose 5-phosphate</text>
        <dbReference type="Rhea" id="RHEA:21540"/>
        <dbReference type="ChEBI" id="CHEBI:18277"/>
        <dbReference type="ChEBI" id="CHEBI:58613"/>
        <dbReference type="EC" id="5.3.1.24"/>
    </reaction>
</comment>
<dbReference type="Pfam" id="PF00697">
    <property type="entry name" value="PRAI"/>
    <property type="match status" value="1"/>
</dbReference>
<evidence type="ECO:0000256" key="6">
    <source>
        <dbReference type="ARBA" id="ARBA00022822"/>
    </source>
</evidence>
<dbReference type="InterPro" id="IPR013785">
    <property type="entry name" value="Aldolase_TIM"/>
</dbReference>
<comment type="similarity">
    <text evidence="9">Belongs to the TrpF family.</text>
</comment>
<dbReference type="GO" id="GO:0016853">
    <property type="term" value="F:isomerase activity"/>
    <property type="evidence" value="ECO:0007669"/>
    <property type="project" value="UniProtKB-KW"/>
</dbReference>
<reference evidence="12" key="1">
    <citation type="journal article" date="2019" name="Int. J. Syst. Evol. Microbiol.">
        <title>The Global Catalogue of Microorganisms (GCM) 10K type strain sequencing project: providing services to taxonomists for standard genome sequencing and annotation.</title>
        <authorList>
            <consortium name="The Broad Institute Genomics Platform"/>
            <consortium name="The Broad Institute Genome Sequencing Center for Infectious Disease"/>
            <person name="Wu L."/>
            <person name="Ma J."/>
        </authorList>
    </citation>
    <scope>NUCLEOTIDE SEQUENCE [LARGE SCALE GENOMIC DNA]</scope>
    <source>
        <strain evidence="12">CGMCC 1.15342</strain>
    </source>
</reference>
<dbReference type="PANTHER" id="PTHR42894:SF1">
    <property type="entry name" value="N-(5'-PHOSPHORIBOSYL)ANTHRANILATE ISOMERASE"/>
    <property type="match status" value="1"/>
</dbReference>
<dbReference type="RefSeq" id="WP_188748112.1">
    <property type="nucleotide sequence ID" value="NZ_BMIK01000002.1"/>
</dbReference>
<gene>
    <name evidence="9 11" type="primary">trpF</name>
    <name evidence="11" type="ORF">GCM10011386_10050</name>
</gene>
<dbReference type="CDD" id="cd00405">
    <property type="entry name" value="PRAI"/>
    <property type="match status" value="1"/>
</dbReference>
<accession>A0ABQ1L6T1</accession>
<comment type="pathway">
    <text evidence="2 9">Amino-acid biosynthesis; L-tryptophan biosynthesis; L-tryptophan from chorismate: step 3/5.</text>
</comment>
<evidence type="ECO:0000256" key="9">
    <source>
        <dbReference type="HAMAP-Rule" id="MF_00135"/>
    </source>
</evidence>
<evidence type="ECO:0000256" key="2">
    <source>
        <dbReference type="ARBA" id="ARBA00004664"/>
    </source>
</evidence>
<dbReference type="InterPro" id="IPR011060">
    <property type="entry name" value="RibuloseP-bd_barrel"/>
</dbReference>
<keyword evidence="7 9" id="KW-0057">Aromatic amino acid biosynthesis</keyword>
<dbReference type="InterPro" id="IPR044643">
    <property type="entry name" value="TrpF_fam"/>
</dbReference>
<evidence type="ECO:0000313" key="11">
    <source>
        <dbReference type="EMBL" id="GGC20150.1"/>
    </source>
</evidence>
<proteinExistence type="inferred from homology"/>
<evidence type="ECO:0000256" key="1">
    <source>
        <dbReference type="ARBA" id="ARBA00001164"/>
    </source>
</evidence>
<evidence type="ECO:0000259" key="10">
    <source>
        <dbReference type="Pfam" id="PF00697"/>
    </source>
</evidence>
<keyword evidence="6 9" id="KW-0822">Tryptophan biosynthesis</keyword>
<dbReference type="SUPFAM" id="SSF51366">
    <property type="entry name" value="Ribulose-phoshate binding barrel"/>
    <property type="match status" value="1"/>
</dbReference>
<protein>
    <recommendedName>
        <fullName evidence="4 9">N-(5'-phosphoribosyl)anthranilate isomerase</fullName>
        <shortName evidence="9">PRAI</shortName>
        <ecNumber evidence="3 9">5.3.1.24</ecNumber>
    </recommendedName>
</protein>
<dbReference type="Gene3D" id="3.20.20.70">
    <property type="entry name" value="Aldolase class I"/>
    <property type="match status" value="1"/>
</dbReference>
<keyword evidence="12" id="KW-1185">Reference proteome</keyword>
<dbReference type="PANTHER" id="PTHR42894">
    <property type="entry name" value="N-(5'-PHOSPHORIBOSYL)ANTHRANILATE ISOMERASE"/>
    <property type="match status" value="1"/>
</dbReference>
<keyword evidence="5 9" id="KW-0028">Amino-acid biosynthesis</keyword>
<dbReference type="Proteomes" id="UP000597338">
    <property type="component" value="Unassembled WGS sequence"/>
</dbReference>
<evidence type="ECO:0000256" key="8">
    <source>
        <dbReference type="ARBA" id="ARBA00023235"/>
    </source>
</evidence>
<comment type="caution">
    <text evidence="11">The sequence shown here is derived from an EMBL/GenBank/DDBJ whole genome shotgun (WGS) entry which is preliminary data.</text>
</comment>
<keyword evidence="8 9" id="KW-0413">Isomerase</keyword>
<sequence>MKPKIKICGLRDPENIRGVLTLQPDYIGFIFYPASKRFVGSALEATWVAQLAGVCKTGVFVDADEQQVNSYVAQYGFQAVQLHGNEDAAYCARLKQTGVTVIKAFGIDPRFDWAQLDEYEDAAEYYLFDTQSKQHGGTGTRFDWKLLEGYTSDKPFFLGGGISTENIREALEIGDSRLYALDLNSKFETAPGIKDIELLKQTLQIFNDE</sequence>
<evidence type="ECO:0000313" key="12">
    <source>
        <dbReference type="Proteomes" id="UP000597338"/>
    </source>
</evidence>
<dbReference type="EMBL" id="BMIK01000002">
    <property type="protein sequence ID" value="GGC20150.1"/>
    <property type="molecule type" value="Genomic_DNA"/>
</dbReference>
<dbReference type="EC" id="5.3.1.24" evidence="3 9"/>
<organism evidence="11 12">
    <name type="scientific">Parapedobacter defluvii</name>
    <dbReference type="NCBI Taxonomy" id="2045106"/>
    <lineage>
        <taxon>Bacteria</taxon>
        <taxon>Pseudomonadati</taxon>
        <taxon>Bacteroidota</taxon>
        <taxon>Sphingobacteriia</taxon>
        <taxon>Sphingobacteriales</taxon>
        <taxon>Sphingobacteriaceae</taxon>
        <taxon>Parapedobacter</taxon>
    </lineage>
</organism>
<dbReference type="InterPro" id="IPR001240">
    <property type="entry name" value="PRAI_dom"/>
</dbReference>
<dbReference type="HAMAP" id="MF_00135">
    <property type="entry name" value="PRAI"/>
    <property type="match status" value="1"/>
</dbReference>
<feature type="domain" description="N-(5'phosphoribosyl) anthranilate isomerase (PRAI)" evidence="10">
    <location>
        <begin position="5"/>
        <end position="204"/>
    </location>
</feature>
<evidence type="ECO:0000256" key="3">
    <source>
        <dbReference type="ARBA" id="ARBA00012572"/>
    </source>
</evidence>
<evidence type="ECO:0000256" key="5">
    <source>
        <dbReference type="ARBA" id="ARBA00022605"/>
    </source>
</evidence>